<accession>A0A0M2PZS6</accession>
<sequence>MPVPLGRGACQCLMPNHYHLLVQCQGGDVSKAMQSLALTYTKAMNQRFNRVGSLFQGPFKAIEVDTSAYLQHLVRYIHLNPVKAGLVDRAEEWAFSSYCEYAGLRAGTLPQMGLVRSGFGSAAEYRSWLDDTQLPALTEVRALMLDE</sequence>
<dbReference type="Pfam" id="PF01797">
    <property type="entry name" value="Y1_Tnp"/>
    <property type="match status" value="1"/>
</dbReference>
<reference evidence="2" key="1">
    <citation type="submission" date="2012-04" db="EMBL/GenBank/DDBJ databases">
        <authorList>
            <person name="Borisov I.G."/>
            <person name="Ivanikova N.V."/>
            <person name="Pinevich A.V."/>
        </authorList>
    </citation>
    <scope>NUCLEOTIDE SEQUENCE</scope>
    <source>
        <strain evidence="2">CALU 1027</strain>
    </source>
</reference>
<dbReference type="GO" id="GO:0004803">
    <property type="term" value="F:transposase activity"/>
    <property type="evidence" value="ECO:0007669"/>
    <property type="project" value="InterPro"/>
</dbReference>
<evidence type="ECO:0000259" key="1">
    <source>
        <dbReference type="SMART" id="SM01321"/>
    </source>
</evidence>
<name>A0A0M2PZS6_PROHO</name>
<dbReference type="InterPro" id="IPR002686">
    <property type="entry name" value="Transposase_17"/>
</dbReference>
<dbReference type="GO" id="GO:0006313">
    <property type="term" value="P:DNA transposition"/>
    <property type="evidence" value="ECO:0007669"/>
    <property type="project" value="InterPro"/>
</dbReference>
<comment type="caution">
    <text evidence="2">The sequence shown here is derived from an EMBL/GenBank/DDBJ whole genome shotgun (WGS) entry which is preliminary data.</text>
</comment>
<dbReference type="Gene3D" id="3.30.70.1290">
    <property type="entry name" value="Transposase IS200-like"/>
    <property type="match status" value="1"/>
</dbReference>
<gene>
    <name evidence="2" type="ORF">PROH_08645</name>
</gene>
<feature type="domain" description="Transposase IS200-like" evidence="1">
    <location>
        <begin position="3"/>
        <end position="80"/>
    </location>
</feature>
<evidence type="ECO:0000313" key="3">
    <source>
        <dbReference type="Proteomes" id="UP000034681"/>
    </source>
</evidence>
<dbReference type="Proteomes" id="UP000034681">
    <property type="component" value="Unassembled WGS sequence"/>
</dbReference>
<protein>
    <recommendedName>
        <fullName evidence="1">Transposase IS200-like domain-containing protein</fullName>
    </recommendedName>
</protein>
<dbReference type="GO" id="GO:0003677">
    <property type="term" value="F:DNA binding"/>
    <property type="evidence" value="ECO:0007669"/>
    <property type="project" value="InterPro"/>
</dbReference>
<dbReference type="STRING" id="317619.GCA_000332315_00531"/>
<dbReference type="PANTHER" id="PTHR34322">
    <property type="entry name" value="TRANSPOSASE, Y1_TNP DOMAIN-CONTAINING"/>
    <property type="match status" value="1"/>
</dbReference>
<dbReference type="EMBL" id="AJTX02000004">
    <property type="protein sequence ID" value="KKI99881.1"/>
    <property type="molecule type" value="Genomic_DNA"/>
</dbReference>
<dbReference type="InterPro" id="IPR036515">
    <property type="entry name" value="Transposase_17_sf"/>
</dbReference>
<keyword evidence="3" id="KW-1185">Reference proteome</keyword>
<dbReference type="eggNOG" id="COG1943">
    <property type="taxonomic scope" value="Bacteria"/>
</dbReference>
<evidence type="ECO:0000313" key="2">
    <source>
        <dbReference type="EMBL" id="KKI99881.1"/>
    </source>
</evidence>
<dbReference type="SUPFAM" id="SSF143422">
    <property type="entry name" value="Transposase IS200-like"/>
    <property type="match status" value="1"/>
</dbReference>
<dbReference type="OrthoDB" id="9788881at2"/>
<organism evidence="2 3">
    <name type="scientific">Prochlorothrix hollandica PCC 9006 = CALU 1027</name>
    <dbReference type="NCBI Taxonomy" id="317619"/>
    <lineage>
        <taxon>Bacteria</taxon>
        <taxon>Bacillati</taxon>
        <taxon>Cyanobacteriota</taxon>
        <taxon>Cyanophyceae</taxon>
        <taxon>Prochlorotrichales</taxon>
        <taxon>Prochlorotrichaceae</taxon>
        <taxon>Prochlorothrix</taxon>
    </lineage>
</organism>
<dbReference type="PANTHER" id="PTHR34322:SF2">
    <property type="entry name" value="TRANSPOSASE IS200-LIKE DOMAIN-CONTAINING PROTEIN"/>
    <property type="match status" value="1"/>
</dbReference>
<dbReference type="SMART" id="SM01321">
    <property type="entry name" value="Y1_Tnp"/>
    <property type="match status" value="1"/>
</dbReference>
<proteinExistence type="predicted"/>
<dbReference type="AlphaFoldDB" id="A0A0M2PZS6"/>